<feature type="chain" id="PRO_5019806966" description="Immunoglobulin domain-containing protein" evidence="2">
    <location>
        <begin position="18"/>
        <end position="236"/>
    </location>
</feature>
<dbReference type="Proteomes" id="UP000295070">
    <property type="component" value="Unassembled WGS sequence"/>
</dbReference>
<feature type="domain" description="Immunoglobulin" evidence="3">
    <location>
        <begin position="20"/>
        <end position="119"/>
    </location>
</feature>
<keyword evidence="5" id="KW-1185">Reference proteome</keyword>
<dbReference type="STRING" id="8167.A0A484BY19"/>
<evidence type="ECO:0000259" key="3">
    <source>
        <dbReference type="SMART" id="SM00409"/>
    </source>
</evidence>
<keyword evidence="1" id="KW-0812">Transmembrane</keyword>
<evidence type="ECO:0000313" key="5">
    <source>
        <dbReference type="Proteomes" id="UP000295070"/>
    </source>
</evidence>
<accession>A0A484BY19</accession>
<sequence length="236" mass="26560">MDLRWMILPVFMVLAEAENLTVVKAKLGQNATFNCSGDIKDTYWYIEIRSQVKGPIAHTLSMDPGDTWNDIHTTLKTKYVAKGNVFEITNITAEDCRLYFCARKEGGNITFKDTFLLISDEPITPSTNNSSEGNDLQQQNSCILCQSEVIYSSLALNILFILVIIGLVLTLLCLKRKECNHQGTDPSSFTYENQETLETPQYEEIQLRNVPPAVDSSECIYHKVQLPQSALPPPHP</sequence>
<keyword evidence="2" id="KW-0732">Signal</keyword>
<gene>
    <name evidence="4" type="ORF">EPR50_G00243740</name>
</gene>
<dbReference type="EMBL" id="SCKG01000034">
    <property type="protein sequence ID" value="TDG95931.1"/>
    <property type="molecule type" value="Genomic_DNA"/>
</dbReference>
<dbReference type="SUPFAM" id="SSF48726">
    <property type="entry name" value="Immunoglobulin"/>
    <property type="match status" value="1"/>
</dbReference>
<reference evidence="4 5" key="1">
    <citation type="submission" date="2019-01" db="EMBL/GenBank/DDBJ databases">
        <title>A chromosome-scale genome assembly of the yellow perch, Perca flavescens.</title>
        <authorList>
            <person name="Feron R."/>
            <person name="Morvezen R."/>
            <person name="Bestin A."/>
            <person name="Haffray P."/>
            <person name="Klopp C."/>
            <person name="Zahm M."/>
            <person name="Cabau C."/>
            <person name="Roques C."/>
            <person name="Donnadieu C."/>
            <person name="Bouchez O."/>
            <person name="Christie M."/>
            <person name="Larson W."/>
            <person name="Guiguen Y."/>
        </authorList>
    </citation>
    <scope>NUCLEOTIDE SEQUENCE [LARGE SCALE GENOMIC DNA]</scope>
    <source>
        <strain evidence="4">YP-PL-M2</strain>
        <tissue evidence="4">Blood</tissue>
    </source>
</reference>
<organism evidence="4 5">
    <name type="scientific">Perca flavescens</name>
    <name type="common">American yellow perch</name>
    <name type="synonym">Morone flavescens</name>
    <dbReference type="NCBI Taxonomy" id="8167"/>
    <lineage>
        <taxon>Eukaryota</taxon>
        <taxon>Metazoa</taxon>
        <taxon>Chordata</taxon>
        <taxon>Craniata</taxon>
        <taxon>Vertebrata</taxon>
        <taxon>Euteleostomi</taxon>
        <taxon>Actinopterygii</taxon>
        <taxon>Neopterygii</taxon>
        <taxon>Teleostei</taxon>
        <taxon>Neoteleostei</taxon>
        <taxon>Acanthomorphata</taxon>
        <taxon>Eupercaria</taxon>
        <taxon>Perciformes</taxon>
        <taxon>Percoidei</taxon>
        <taxon>Percidae</taxon>
        <taxon>Percinae</taxon>
        <taxon>Perca</taxon>
    </lineage>
</organism>
<feature type="transmembrane region" description="Helical" evidence="1">
    <location>
        <begin position="149"/>
        <end position="174"/>
    </location>
</feature>
<proteinExistence type="predicted"/>
<feature type="signal peptide" evidence="2">
    <location>
        <begin position="1"/>
        <end position="17"/>
    </location>
</feature>
<evidence type="ECO:0000256" key="1">
    <source>
        <dbReference type="SAM" id="Phobius"/>
    </source>
</evidence>
<dbReference type="InterPro" id="IPR013783">
    <property type="entry name" value="Ig-like_fold"/>
</dbReference>
<name>A0A484BY19_PERFV</name>
<evidence type="ECO:0000256" key="2">
    <source>
        <dbReference type="SAM" id="SignalP"/>
    </source>
</evidence>
<keyword evidence="1" id="KW-0472">Membrane</keyword>
<dbReference type="InterPro" id="IPR036179">
    <property type="entry name" value="Ig-like_dom_sf"/>
</dbReference>
<dbReference type="Gene3D" id="2.60.40.10">
    <property type="entry name" value="Immunoglobulins"/>
    <property type="match status" value="1"/>
</dbReference>
<dbReference type="InterPro" id="IPR003599">
    <property type="entry name" value="Ig_sub"/>
</dbReference>
<comment type="caution">
    <text evidence="4">The sequence shown here is derived from an EMBL/GenBank/DDBJ whole genome shotgun (WGS) entry which is preliminary data.</text>
</comment>
<keyword evidence="1" id="KW-1133">Transmembrane helix</keyword>
<dbReference type="AlphaFoldDB" id="A0A484BY19"/>
<dbReference type="SMART" id="SM00409">
    <property type="entry name" value="IG"/>
    <property type="match status" value="1"/>
</dbReference>
<evidence type="ECO:0000313" key="4">
    <source>
        <dbReference type="EMBL" id="TDG95931.1"/>
    </source>
</evidence>
<protein>
    <recommendedName>
        <fullName evidence="3">Immunoglobulin domain-containing protein</fullName>
    </recommendedName>
</protein>